<protein>
    <submittedName>
        <fullName evidence="1">Uncharacterized protein</fullName>
    </submittedName>
</protein>
<keyword evidence="2" id="KW-1185">Reference proteome</keyword>
<evidence type="ECO:0000313" key="1">
    <source>
        <dbReference type="EMBL" id="AIX21431.1"/>
    </source>
</evidence>
<dbReference type="Proteomes" id="UP000185321">
    <property type="component" value="Segment"/>
</dbReference>
<sequence>MNNIDNLAMDRLDQLASMVSQHMENGNESLAELCDQEARDLLNELESDDYTFWTMQDLSGLEA</sequence>
<evidence type="ECO:0000313" key="2">
    <source>
        <dbReference type="Proteomes" id="UP000185321"/>
    </source>
</evidence>
<accession>A0A0E3F5H6</accession>
<organism evidence="1 2">
    <name type="scientific">Synechococcus phage ACG-2014f_Syn7803C8</name>
    <dbReference type="NCBI Taxonomy" id="2790336"/>
    <lineage>
        <taxon>Viruses</taxon>
        <taxon>Duplodnaviria</taxon>
        <taxon>Heunggongvirae</taxon>
        <taxon>Uroviricota</taxon>
        <taxon>Caudoviricetes</taxon>
        <taxon>Pantevenvirales</taxon>
        <taxon>Kyanoviridae</taxon>
        <taxon>Atlauavirus</taxon>
        <taxon>Atlauavirus tusconc8</taxon>
    </lineage>
</organism>
<dbReference type="EMBL" id="KJ019058">
    <property type="protein sequence ID" value="AIX21431.1"/>
    <property type="molecule type" value="Genomic_DNA"/>
</dbReference>
<reference evidence="1 2" key="1">
    <citation type="submission" date="2013-12" db="EMBL/GenBank/DDBJ databases">
        <title>Ecological redundancy of diverse viral populations within a natural community.</title>
        <authorList>
            <person name="Gregory A.C."/>
            <person name="LaButti K."/>
            <person name="Copeland A."/>
            <person name="Woyke T."/>
            <person name="Sullivan M.B."/>
        </authorList>
    </citation>
    <scope>NUCLEOTIDE SEQUENCE [LARGE SCALE GENOMIC DNA]</scope>
    <source>
        <strain evidence="1">Syn7803C8</strain>
    </source>
</reference>
<proteinExistence type="predicted"/>
<name>A0A0E3F5H6_9CAUD</name>
<gene>
    <name evidence="1" type="ORF">Syn7803C8_107</name>
</gene>